<dbReference type="RefSeq" id="WP_238466482.1">
    <property type="nucleotide sequence ID" value="NZ_JAKLJA010000025.1"/>
</dbReference>
<dbReference type="EMBL" id="JAKLJA010000025">
    <property type="protein sequence ID" value="MCG5076559.1"/>
    <property type="molecule type" value="Genomic_DNA"/>
</dbReference>
<gene>
    <name evidence="2" type="ORF">L5014_24880</name>
</gene>
<feature type="chain" id="PRO_5040776119" evidence="1">
    <location>
        <begin position="34"/>
        <end position="160"/>
    </location>
</feature>
<sequence length="160" mass="17226">MRLVAPPSKPRTAPALAIAVFLAITALANPASAASPAQTQAPASAMTVATHDRIDTRINNLHARLQITAAQEELWHKVAQVMRDNAGTMDSLRQARTSHANSMSAVDDLKSYGQVADAHADGIRKLTPAFQALYESMPDAQKKNADLIFRTDHHHSAKKG</sequence>
<keyword evidence="1" id="KW-0732">Signal</keyword>
<keyword evidence="3" id="KW-1185">Reference proteome</keyword>
<reference evidence="2" key="1">
    <citation type="submission" date="2022-01" db="EMBL/GenBank/DDBJ databases">
        <title>Genome sequence and assembly of Parabukholderia sp. RG36.</title>
        <authorList>
            <person name="Chhetri G."/>
        </authorList>
    </citation>
    <scope>NUCLEOTIDE SEQUENCE</scope>
    <source>
        <strain evidence="2">RG36</strain>
    </source>
</reference>
<name>A0A9X1RU91_9BURK</name>
<dbReference type="GO" id="GO:0042597">
    <property type="term" value="C:periplasmic space"/>
    <property type="evidence" value="ECO:0007669"/>
    <property type="project" value="InterPro"/>
</dbReference>
<evidence type="ECO:0000256" key="1">
    <source>
        <dbReference type="SAM" id="SignalP"/>
    </source>
</evidence>
<dbReference type="Proteomes" id="UP001139308">
    <property type="component" value="Unassembled WGS sequence"/>
</dbReference>
<comment type="caution">
    <text evidence="2">The sequence shown here is derived from an EMBL/GenBank/DDBJ whole genome shotgun (WGS) entry which is preliminary data.</text>
</comment>
<proteinExistence type="predicted"/>
<dbReference type="AlphaFoldDB" id="A0A9X1RU91"/>
<protein>
    <submittedName>
        <fullName evidence="2">Spy/CpxP family protein refolding chaperone</fullName>
    </submittedName>
</protein>
<dbReference type="InterPro" id="IPR012899">
    <property type="entry name" value="LTXXQ"/>
</dbReference>
<evidence type="ECO:0000313" key="3">
    <source>
        <dbReference type="Proteomes" id="UP001139308"/>
    </source>
</evidence>
<accession>A0A9X1RU91</accession>
<feature type="signal peptide" evidence="1">
    <location>
        <begin position="1"/>
        <end position="33"/>
    </location>
</feature>
<organism evidence="2 3">
    <name type="scientific">Paraburkholderia tagetis</name>
    <dbReference type="NCBI Taxonomy" id="2913261"/>
    <lineage>
        <taxon>Bacteria</taxon>
        <taxon>Pseudomonadati</taxon>
        <taxon>Pseudomonadota</taxon>
        <taxon>Betaproteobacteria</taxon>
        <taxon>Burkholderiales</taxon>
        <taxon>Burkholderiaceae</taxon>
        <taxon>Paraburkholderia</taxon>
    </lineage>
</organism>
<evidence type="ECO:0000313" key="2">
    <source>
        <dbReference type="EMBL" id="MCG5076559.1"/>
    </source>
</evidence>
<dbReference type="Pfam" id="PF07813">
    <property type="entry name" value="LTXXQ"/>
    <property type="match status" value="1"/>
</dbReference>